<keyword evidence="2 5" id="KW-0175">Coiled coil</keyword>
<evidence type="ECO:0000256" key="5">
    <source>
        <dbReference type="SAM" id="Coils"/>
    </source>
</evidence>
<keyword evidence="1" id="KW-0597">Phosphoprotein</keyword>
<dbReference type="OMA" id="MKINHWG"/>
<reference evidence="9" key="1">
    <citation type="submission" date="2015-02" db="EMBL/GenBank/DDBJ databases">
        <title>Genome sequencing for Strongylocentrotus purpuratus.</title>
        <authorList>
            <person name="Murali S."/>
            <person name="Liu Y."/>
            <person name="Vee V."/>
            <person name="English A."/>
            <person name="Wang M."/>
            <person name="Skinner E."/>
            <person name="Han Y."/>
            <person name="Muzny D.M."/>
            <person name="Worley K.C."/>
            <person name="Gibbs R.A."/>
        </authorList>
    </citation>
    <scope>NUCLEOTIDE SEQUENCE</scope>
</reference>
<organism evidence="8 9">
    <name type="scientific">Strongylocentrotus purpuratus</name>
    <name type="common">Purple sea urchin</name>
    <dbReference type="NCBI Taxonomy" id="7668"/>
    <lineage>
        <taxon>Eukaryota</taxon>
        <taxon>Metazoa</taxon>
        <taxon>Echinodermata</taxon>
        <taxon>Eleutherozoa</taxon>
        <taxon>Echinozoa</taxon>
        <taxon>Echinoidea</taxon>
        <taxon>Euechinoidea</taxon>
        <taxon>Echinacea</taxon>
        <taxon>Camarodonta</taxon>
        <taxon>Echinidea</taxon>
        <taxon>Strongylocentrotidae</taxon>
        <taxon>Strongylocentrotus</taxon>
    </lineage>
</organism>
<name>A0A7M7PBB4_STRPU</name>
<evidence type="ECO:0000256" key="1">
    <source>
        <dbReference type="ARBA" id="ARBA00022553"/>
    </source>
</evidence>
<dbReference type="InterPro" id="IPR004012">
    <property type="entry name" value="Run_dom"/>
</dbReference>
<evidence type="ECO:0000256" key="3">
    <source>
        <dbReference type="ARBA" id="ARBA00055063"/>
    </source>
</evidence>
<evidence type="ECO:0000313" key="8">
    <source>
        <dbReference type="EnsemblMetazoa" id="XP_030849123"/>
    </source>
</evidence>
<feature type="compositionally biased region" description="Acidic residues" evidence="6">
    <location>
        <begin position="1"/>
        <end position="14"/>
    </location>
</feature>
<evidence type="ECO:0000256" key="4">
    <source>
        <dbReference type="ARBA" id="ARBA00072888"/>
    </source>
</evidence>
<dbReference type="KEGG" id="spu:589175"/>
<dbReference type="CDD" id="cd17683">
    <property type="entry name" value="RUN_RUNDC1"/>
    <property type="match status" value="1"/>
</dbReference>
<feature type="coiled-coil region" evidence="5">
    <location>
        <begin position="169"/>
        <end position="196"/>
    </location>
</feature>
<feature type="coiled-coil region" evidence="5">
    <location>
        <begin position="43"/>
        <end position="70"/>
    </location>
</feature>
<reference evidence="8" key="2">
    <citation type="submission" date="2021-01" db="UniProtKB">
        <authorList>
            <consortium name="EnsemblMetazoa"/>
        </authorList>
    </citation>
    <scope>IDENTIFICATION</scope>
</reference>
<dbReference type="InterPro" id="IPR047343">
    <property type="entry name" value="RUSC1_2"/>
</dbReference>
<keyword evidence="9" id="KW-1185">Reference proteome</keyword>
<proteinExistence type="predicted"/>
<dbReference type="AlphaFoldDB" id="A0A7M7PBB4"/>
<feature type="region of interest" description="Disordered" evidence="6">
    <location>
        <begin position="1"/>
        <end position="26"/>
    </location>
</feature>
<dbReference type="Gene3D" id="1.20.58.900">
    <property type="match status" value="1"/>
</dbReference>
<dbReference type="PANTHER" id="PTHR15591:SF19">
    <property type="entry name" value="RUN DOMAIN-CONTAINING PROTEIN 1 ISOFORM X1"/>
    <property type="match status" value="1"/>
</dbReference>
<dbReference type="PROSITE" id="PS50826">
    <property type="entry name" value="RUN"/>
    <property type="match status" value="1"/>
</dbReference>
<evidence type="ECO:0000313" key="9">
    <source>
        <dbReference type="Proteomes" id="UP000007110"/>
    </source>
</evidence>
<dbReference type="RefSeq" id="XP_030849123.1">
    <property type="nucleotide sequence ID" value="XM_030993263.1"/>
</dbReference>
<feature type="domain" description="RUN" evidence="7">
    <location>
        <begin position="396"/>
        <end position="576"/>
    </location>
</feature>
<dbReference type="Pfam" id="PF26030">
    <property type="entry name" value="RUNDC1"/>
    <property type="match status" value="1"/>
</dbReference>
<dbReference type="PANTHER" id="PTHR15591">
    <property type="entry name" value="RUN AND SH3 DOMAIN CONTAINING"/>
    <property type="match status" value="1"/>
</dbReference>
<comment type="function">
    <text evidence="3">May play a role as p53/TP53 inhibitor and thus may have oncogenic activity.</text>
</comment>
<dbReference type="SUPFAM" id="SSF140741">
    <property type="entry name" value="RUN domain-like"/>
    <property type="match status" value="1"/>
</dbReference>
<protein>
    <recommendedName>
        <fullName evidence="4">RUN domain-containing protein 1</fullName>
    </recommendedName>
</protein>
<accession>A0A7M7PBB4</accession>
<dbReference type="OrthoDB" id="10068328at2759"/>
<dbReference type="Pfam" id="PF02759">
    <property type="entry name" value="RUN"/>
    <property type="match status" value="1"/>
</dbReference>
<dbReference type="SMART" id="SM00593">
    <property type="entry name" value="RUN"/>
    <property type="match status" value="1"/>
</dbReference>
<evidence type="ECO:0000259" key="7">
    <source>
        <dbReference type="PROSITE" id="PS50826"/>
    </source>
</evidence>
<dbReference type="FunFam" id="1.20.58.900:FF:000012">
    <property type="entry name" value="RUN domain-containing protein 1"/>
    <property type="match status" value="1"/>
</dbReference>
<dbReference type="InterPro" id="IPR037213">
    <property type="entry name" value="Run_dom_sf"/>
</dbReference>
<dbReference type="GeneID" id="589175"/>
<dbReference type="EnsemblMetazoa" id="XM_030993263">
    <property type="protein sequence ID" value="XP_030849123"/>
    <property type="gene ID" value="LOC589175"/>
</dbReference>
<dbReference type="InParanoid" id="A0A7M7PBB4"/>
<dbReference type="CTD" id="146923"/>
<feature type="region of interest" description="Disordered" evidence="6">
    <location>
        <begin position="272"/>
        <end position="297"/>
    </location>
</feature>
<dbReference type="InterPro" id="IPR058732">
    <property type="entry name" value="RUNDC1_M"/>
</dbReference>
<evidence type="ECO:0000256" key="2">
    <source>
        <dbReference type="ARBA" id="ARBA00023054"/>
    </source>
</evidence>
<sequence>MDDSVLTDDSMENFDGERPKGERWAPVGAVAPSPPTIMGEQSHVNMADQLRNLEEEQEQLNSSLLALTSHFAQVQFRLKQVVTAPGGEKESLLKELEEFAFKGCPDVRGSKSQDANTLEDDCEREHESKITEQREKQAELISQLKNQLEDIETFAYEEGTGDLPHTKVLEKQETIIDQLKNKLDLNLEDFEKLSTDELKQRVDCAIGRIVNPAKVKEQVIHQLKNQIVDLERFVVYLQDEAQSPLVLSANEEPCECEVHKLAPPSRDIDAVSDGGSDTQCCTHPGGMKPRKKARGKTKEELKKIRESNISNMKKALAVLQYITISQLGCGTDRMKERTRRGKDDIGADYYDLLQALDKATEQVIELAKKKQIQDELDKDYYDSDSSDSPVSRPLDEVTIAVRRELAPALRALFEHGLVRMSTSQALMTPITACLAPQRSAVPNVHAWEVFSKYFEIKKGKQFAESPARRLSQAFDLDIVGGTAITSRQTLLAAIDHVEATHQPLRRSNEARFKAFVCQALNEQKLASWCRLVCRTHTLMDSFYQSSSYMLRSGFDGGIQILDKLSDIKFCLPVDLAIKQFQNIRDAF</sequence>
<dbReference type="Proteomes" id="UP000007110">
    <property type="component" value="Unassembled WGS sequence"/>
</dbReference>
<evidence type="ECO:0000256" key="6">
    <source>
        <dbReference type="SAM" id="MobiDB-lite"/>
    </source>
</evidence>